<evidence type="ECO:0000313" key="2">
    <source>
        <dbReference type="EMBL" id="RPA85472.1"/>
    </source>
</evidence>
<dbReference type="Proteomes" id="UP000275078">
    <property type="component" value="Unassembled WGS sequence"/>
</dbReference>
<proteinExistence type="predicted"/>
<feature type="compositionally biased region" description="Polar residues" evidence="1">
    <location>
        <begin position="189"/>
        <end position="202"/>
    </location>
</feature>
<reference evidence="2 3" key="1">
    <citation type="journal article" date="2018" name="Nat. Ecol. Evol.">
        <title>Pezizomycetes genomes reveal the molecular basis of ectomycorrhizal truffle lifestyle.</title>
        <authorList>
            <person name="Murat C."/>
            <person name="Payen T."/>
            <person name="Noel B."/>
            <person name="Kuo A."/>
            <person name="Morin E."/>
            <person name="Chen J."/>
            <person name="Kohler A."/>
            <person name="Krizsan K."/>
            <person name="Balestrini R."/>
            <person name="Da Silva C."/>
            <person name="Montanini B."/>
            <person name="Hainaut M."/>
            <person name="Levati E."/>
            <person name="Barry K.W."/>
            <person name="Belfiori B."/>
            <person name="Cichocki N."/>
            <person name="Clum A."/>
            <person name="Dockter R.B."/>
            <person name="Fauchery L."/>
            <person name="Guy J."/>
            <person name="Iotti M."/>
            <person name="Le Tacon F."/>
            <person name="Lindquist E.A."/>
            <person name="Lipzen A."/>
            <person name="Malagnac F."/>
            <person name="Mello A."/>
            <person name="Molinier V."/>
            <person name="Miyauchi S."/>
            <person name="Poulain J."/>
            <person name="Riccioni C."/>
            <person name="Rubini A."/>
            <person name="Sitrit Y."/>
            <person name="Splivallo R."/>
            <person name="Traeger S."/>
            <person name="Wang M."/>
            <person name="Zifcakova L."/>
            <person name="Wipf D."/>
            <person name="Zambonelli A."/>
            <person name="Paolocci F."/>
            <person name="Nowrousian M."/>
            <person name="Ottonello S."/>
            <person name="Baldrian P."/>
            <person name="Spatafora J.W."/>
            <person name="Henrissat B."/>
            <person name="Nagy L.G."/>
            <person name="Aury J.M."/>
            <person name="Wincker P."/>
            <person name="Grigoriev I.V."/>
            <person name="Bonfante P."/>
            <person name="Martin F.M."/>
        </authorList>
    </citation>
    <scope>NUCLEOTIDE SEQUENCE [LARGE SCALE GENOMIC DNA]</scope>
    <source>
        <strain evidence="2 3">RN42</strain>
    </source>
</reference>
<evidence type="ECO:0000313" key="3">
    <source>
        <dbReference type="Proteomes" id="UP000275078"/>
    </source>
</evidence>
<evidence type="ECO:0000256" key="1">
    <source>
        <dbReference type="SAM" id="MobiDB-lite"/>
    </source>
</evidence>
<keyword evidence="3" id="KW-1185">Reference proteome</keyword>
<name>A0A3N4IH52_ASCIM</name>
<organism evidence="2 3">
    <name type="scientific">Ascobolus immersus RN42</name>
    <dbReference type="NCBI Taxonomy" id="1160509"/>
    <lineage>
        <taxon>Eukaryota</taxon>
        <taxon>Fungi</taxon>
        <taxon>Dikarya</taxon>
        <taxon>Ascomycota</taxon>
        <taxon>Pezizomycotina</taxon>
        <taxon>Pezizomycetes</taxon>
        <taxon>Pezizales</taxon>
        <taxon>Ascobolaceae</taxon>
        <taxon>Ascobolus</taxon>
    </lineage>
</organism>
<protein>
    <submittedName>
        <fullName evidence="2">Uncharacterized protein</fullName>
    </submittedName>
</protein>
<dbReference type="AlphaFoldDB" id="A0A3N4IH52"/>
<gene>
    <name evidence="2" type="ORF">BJ508DRAFT_302743</name>
</gene>
<feature type="region of interest" description="Disordered" evidence="1">
    <location>
        <begin position="148"/>
        <end position="202"/>
    </location>
</feature>
<sequence>MESLASIATTTLLRAGSTSIRMSPCLAMGIKAIGKRARAFHRSHRPSSPANPKTLQELMDQAKRPDTIKMNFNTGYVTGTRAPASSLRMPPINLDGMGSVESPSDTNASSLNDAQVLAKTTSLGIKESLETRRPFETARISTVPIAKSPAAAKKVETSAEAEEPSLEDLIRRTKGVPEWNRLLGPRSGMSRQTRPSSLKRSL</sequence>
<dbReference type="EMBL" id="ML119653">
    <property type="protein sequence ID" value="RPA85472.1"/>
    <property type="molecule type" value="Genomic_DNA"/>
</dbReference>
<accession>A0A3N4IH52</accession>